<dbReference type="FunFam" id="2.40.30.170:FF:000003">
    <property type="entry name" value="Multidrug resistance protein A"/>
    <property type="match status" value="1"/>
</dbReference>
<evidence type="ECO:0000256" key="9">
    <source>
        <dbReference type="SAM" id="Coils"/>
    </source>
</evidence>
<dbReference type="GO" id="GO:1990961">
    <property type="term" value="P:xenobiotic detoxification by transmembrane export across the plasma membrane"/>
    <property type="evidence" value="ECO:0007669"/>
    <property type="project" value="UniProtKB-ARBA"/>
</dbReference>
<dbReference type="PRINTS" id="PR01490">
    <property type="entry name" value="RTXTOXIND"/>
</dbReference>
<dbReference type="Proteomes" id="UP000561045">
    <property type="component" value="Unassembled WGS sequence"/>
</dbReference>
<dbReference type="SUPFAM" id="SSF111369">
    <property type="entry name" value="HlyD-like secretion proteins"/>
    <property type="match status" value="2"/>
</dbReference>
<comment type="subcellular location">
    <subcellularLocation>
        <location evidence="1">Cell inner membrane</location>
        <topology evidence="1">Single-pass membrane protein</topology>
    </subcellularLocation>
</comment>
<evidence type="ECO:0000313" key="13">
    <source>
        <dbReference type="Proteomes" id="UP000561045"/>
    </source>
</evidence>
<evidence type="ECO:0000256" key="7">
    <source>
        <dbReference type="ARBA" id="ARBA00022989"/>
    </source>
</evidence>
<sequence>MSMDQTPSAAASGNRKRNMVRVALVFAIAALAVVLHWAFVGRFRETTDNAYVGGNLVQIAPQVAGSVSAVLVDDTDYVKAGQPLVKLDDADARVALLAAEAALADAVRGTRGLYLGESQSRAQVEQRRADVERLRHQAEQAAIALRQARDEFARREQLQRDHFISPEALQAARTTLQAAQAAQLAAQSAVSEAESGLEQARDQKATAVALVDNTSLEAHPRVAAAAAKVREAWLALARTTIVAPVSGHVAKRTVQVGARVAAGTPLMTLVPPDQLWVDANFKETELANVRIGQPVTLKSDLYGSATEYEGRVVGLSSGTGGVFSVLPAQNASGNWIKIVQRIPVRIALKADELAAHPLRVGLSMRASIDTHGRDGAVLANADRPATHQETDVFAMQAREADTRIARIIAANRASEARK</sequence>
<evidence type="ECO:0000256" key="6">
    <source>
        <dbReference type="ARBA" id="ARBA00022692"/>
    </source>
</evidence>
<reference evidence="12 13" key="1">
    <citation type="submission" date="2020-08" db="EMBL/GenBank/DDBJ databases">
        <title>Genomic Encyclopedia of Type Strains, Phase IV (KMG-IV): sequencing the most valuable type-strain genomes for metagenomic binning, comparative biology and taxonomic classification.</title>
        <authorList>
            <person name="Goeker M."/>
        </authorList>
    </citation>
    <scope>NUCLEOTIDE SEQUENCE [LARGE SCALE GENOMIC DNA]</scope>
    <source>
        <strain evidence="12 13">DSM 106739</strain>
    </source>
</reference>
<dbReference type="GO" id="GO:0046677">
    <property type="term" value="P:response to antibiotic"/>
    <property type="evidence" value="ECO:0007669"/>
    <property type="project" value="UniProtKB-ARBA"/>
</dbReference>
<dbReference type="Gene3D" id="2.40.50.100">
    <property type="match status" value="1"/>
</dbReference>
<gene>
    <name evidence="12" type="ORF">GGR36_000404</name>
</gene>
<keyword evidence="9" id="KW-0175">Coiled coil</keyword>
<dbReference type="InterPro" id="IPR050739">
    <property type="entry name" value="MFP"/>
</dbReference>
<comment type="caution">
    <text evidence="12">The sequence shown here is derived from an EMBL/GenBank/DDBJ whole genome shotgun (WGS) entry which is preliminary data.</text>
</comment>
<keyword evidence="6 10" id="KW-0812">Transmembrane</keyword>
<dbReference type="InterPro" id="IPR058625">
    <property type="entry name" value="MdtA-like_BSH"/>
</dbReference>
<keyword evidence="13" id="KW-1185">Reference proteome</keyword>
<feature type="transmembrane region" description="Helical" evidence="10">
    <location>
        <begin position="20"/>
        <end position="39"/>
    </location>
</feature>
<evidence type="ECO:0000256" key="8">
    <source>
        <dbReference type="ARBA" id="ARBA00023136"/>
    </source>
</evidence>
<evidence type="ECO:0000256" key="1">
    <source>
        <dbReference type="ARBA" id="ARBA00004377"/>
    </source>
</evidence>
<evidence type="ECO:0000256" key="5">
    <source>
        <dbReference type="ARBA" id="ARBA00022519"/>
    </source>
</evidence>
<evidence type="ECO:0000259" key="11">
    <source>
        <dbReference type="Pfam" id="PF25917"/>
    </source>
</evidence>
<accession>A0A840BJL7</accession>
<organism evidence="12 13">
    <name type="scientific">Niveibacterium umoris</name>
    <dbReference type="NCBI Taxonomy" id="1193620"/>
    <lineage>
        <taxon>Bacteria</taxon>
        <taxon>Pseudomonadati</taxon>
        <taxon>Pseudomonadota</taxon>
        <taxon>Betaproteobacteria</taxon>
        <taxon>Rhodocyclales</taxon>
        <taxon>Rhodocyclaceae</taxon>
        <taxon>Niveibacterium</taxon>
    </lineage>
</organism>
<dbReference type="RefSeq" id="WP_183631366.1">
    <property type="nucleotide sequence ID" value="NZ_BAABLE010000011.1"/>
</dbReference>
<dbReference type="PANTHER" id="PTHR30386:SF19">
    <property type="entry name" value="MULTIDRUG EXPORT PROTEIN EMRA-RELATED"/>
    <property type="match status" value="1"/>
</dbReference>
<dbReference type="GO" id="GO:0015721">
    <property type="term" value="P:bile acid and bile salt transport"/>
    <property type="evidence" value="ECO:0007669"/>
    <property type="project" value="UniProtKB-ARBA"/>
</dbReference>
<dbReference type="PANTHER" id="PTHR30386">
    <property type="entry name" value="MEMBRANE FUSION SUBUNIT OF EMRAB-TOLC MULTIDRUG EFFLUX PUMP"/>
    <property type="match status" value="1"/>
</dbReference>
<keyword evidence="3" id="KW-0813">Transport</keyword>
<feature type="coiled-coil region" evidence="9">
    <location>
        <begin position="121"/>
        <end position="151"/>
    </location>
</feature>
<keyword evidence="4" id="KW-1003">Cell membrane</keyword>
<evidence type="ECO:0000256" key="3">
    <source>
        <dbReference type="ARBA" id="ARBA00022448"/>
    </source>
</evidence>
<dbReference type="AlphaFoldDB" id="A0A840BJL7"/>
<evidence type="ECO:0000313" key="12">
    <source>
        <dbReference type="EMBL" id="MBB4011096.1"/>
    </source>
</evidence>
<keyword evidence="7 10" id="KW-1133">Transmembrane helix</keyword>
<keyword evidence="5" id="KW-0997">Cell inner membrane</keyword>
<protein>
    <submittedName>
        <fullName evidence="12">Membrane fusion protein (Multidrug efflux system)</fullName>
    </submittedName>
</protein>
<comment type="similarity">
    <text evidence="2">Belongs to the membrane fusion protein (MFP) (TC 8.A.1) family.</text>
</comment>
<dbReference type="Pfam" id="PF25917">
    <property type="entry name" value="BSH_RND"/>
    <property type="match status" value="1"/>
</dbReference>
<evidence type="ECO:0000256" key="4">
    <source>
        <dbReference type="ARBA" id="ARBA00022475"/>
    </source>
</evidence>
<evidence type="ECO:0000256" key="2">
    <source>
        <dbReference type="ARBA" id="ARBA00009477"/>
    </source>
</evidence>
<dbReference type="Gene3D" id="2.40.30.170">
    <property type="match status" value="1"/>
</dbReference>
<evidence type="ECO:0000256" key="10">
    <source>
        <dbReference type="SAM" id="Phobius"/>
    </source>
</evidence>
<name>A0A840BJL7_9RHOO</name>
<dbReference type="GO" id="GO:0005886">
    <property type="term" value="C:plasma membrane"/>
    <property type="evidence" value="ECO:0007669"/>
    <property type="project" value="UniProtKB-SubCell"/>
</dbReference>
<proteinExistence type="inferred from homology"/>
<keyword evidence="8 10" id="KW-0472">Membrane</keyword>
<dbReference type="EMBL" id="JACIET010000001">
    <property type="protein sequence ID" value="MBB4011096.1"/>
    <property type="molecule type" value="Genomic_DNA"/>
</dbReference>
<feature type="domain" description="Multidrug resistance protein MdtA-like barrel-sandwich hybrid" evidence="11">
    <location>
        <begin position="56"/>
        <end position="269"/>
    </location>
</feature>